<reference evidence="1" key="1">
    <citation type="submission" date="2021-01" db="EMBL/GenBank/DDBJ databases">
        <authorList>
            <person name="Corre E."/>
            <person name="Pelletier E."/>
            <person name="Niang G."/>
            <person name="Scheremetjew M."/>
            <person name="Finn R."/>
            <person name="Kale V."/>
            <person name="Holt S."/>
            <person name="Cochrane G."/>
            <person name="Meng A."/>
            <person name="Brown T."/>
            <person name="Cohen L."/>
        </authorList>
    </citation>
    <scope>NUCLEOTIDE SEQUENCE</scope>
    <source>
        <strain evidence="1">Pop2</strain>
    </source>
</reference>
<dbReference type="EMBL" id="HBGN01021755">
    <property type="protein sequence ID" value="CAD9335659.1"/>
    <property type="molecule type" value="Transcribed_RNA"/>
</dbReference>
<dbReference type="GO" id="GO:0016020">
    <property type="term" value="C:membrane"/>
    <property type="evidence" value="ECO:0007669"/>
    <property type="project" value="InterPro"/>
</dbReference>
<organism evidence="1">
    <name type="scientific">Ditylum brightwellii</name>
    <dbReference type="NCBI Taxonomy" id="49249"/>
    <lineage>
        <taxon>Eukaryota</taxon>
        <taxon>Sar</taxon>
        <taxon>Stramenopiles</taxon>
        <taxon>Ochrophyta</taxon>
        <taxon>Bacillariophyta</taxon>
        <taxon>Mediophyceae</taxon>
        <taxon>Lithodesmiophycidae</taxon>
        <taxon>Lithodesmiales</taxon>
        <taxon>Lithodesmiaceae</taxon>
        <taxon>Ditylum</taxon>
    </lineage>
</organism>
<name>A0A7S1ZDV6_9STRA</name>
<dbReference type="AlphaFoldDB" id="A0A7S1ZDV6"/>
<dbReference type="Pfam" id="PF03567">
    <property type="entry name" value="Sulfotransfer_2"/>
    <property type="match status" value="1"/>
</dbReference>
<sequence length="217" mass="25444">MLENANERGIDVENFFKVAHVRHPCERFISAFNYLAKGGASEGDAQQAQVHGIDRLSIDEFVTHITNREWFKKGAPIHFIPQVDYLFYKTDGVFGGRSYSRDRPDGTFGVDMVLCQDRWEEGLERLSQRMYHMILPQTMHNRQNYAEKRITCRDLQKETREMIEGIYAMDYCVFGYHSFLSDSDMCVGSFMTPEQFTMKYEKCKEEIKNDAMLNPWL</sequence>
<gene>
    <name evidence="1" type="ORF">DBRI1063_LOCUS13887</name>
</gene>
<protein>
    <recommendedName>
        <fullName evidence="2">Sulfotransferase domain-containing protein</fullName>
    </recommendedName>
</protein>
<dbReference type="InterPro" id="IPR005331">
    <property type="entry name" value="Sulfotransferase"/>
</dbReference>
<accession>A0A7S1ZDV6</accession>
<evidence type="ECO:0008006" key="2">
    <source>
        <dbReference type="Google" id="ProtNLM"/>
    </source>
</evidence>
<proteinExistence type="predicted"/>
<evidence type="ECO:0000313" key="1">
    <source>
        <dbReference type="EMBL" id="CAD9335659.1"/>
    </source>
</evidence>
<dbReference type="GO" id="GO:0008146">
    <property type="term" value="F:sulfotransferase activity"/>
    <property type="evidence" value="ECO:0007669"/>
    <property type="project" value="InterPro"/>
</dbReference>